<evidence type="ECO:0000313" key="2">
    <source>
        <dbReference type="EMBL" id="CEM39968.1"/>
    </source>
</evidence>
<gene>
    <name evidence="2" type="ORF">Cvel_5846</name>
</gene>
<organism evidence="2">
    <name type="scientific">Chromera velia CCMP2878</name>
    <dbReference type="NCBI Taxonomy" id="1169474"/>
    <lineage>
        <taxon>Eukaryota</taxon>
        <taxon>Sar</taxon>
        <taxon>Alveolata</taxon>
        <taxon>Colpodellida</taxon>
        <taxon>Chromeraceae</taxon>
        <taxon>Chromera</taxon>
    </lineage>
</organism>
<accession>A0A0G4H7T5</accession>
<dbReference type="AlphaFoldDB" id="A0A0G4H7T5"/>
<reference evidence="2" key="1">
    <citation type="submission" date="2014-11" db="EMBL/GenBank/DDBJ databases">
        <authorList>
            <person name="Otto D Thomas"/>
            <person name="Naeem Raeece"/>
        </authorList>
    </citation>
    <scope>NUCLEOTIDE SEQUENCE</scope>
</reference>
<sequence>MALVLQGFATVGVRDVGVIRPLMVSFLEKREECNPLDVAVVTRALVKLQIYDVPFFRTLTEHMMRRLRTLSDIELVQLCNTWVRHENRELRNEEGASGDVGRGDSVNALEWLLFEIVEKRAKTVGADELAQIANSISRLRRPLSSSDSLESRFFALICARFATESDQRALTSSGICALLEALGSVKGKGSMVGVEKDKLSRVFSSLGDLSASRSSFFSLDQLASLCESFGRAGEGHEALLRSVVSEVQARAQSHTASSAATEEEAGDEGDDENALSPRHASSILHALSRSPKHGSFVASTSLVDRLAFAFLRGSGFSGEEVQFLLGENDQDGTGGREGEDEYSWNDAARSILVGGEERTRQRVGRRGASVMLGSCRRLLEGMALEEQHDLALAPVGAVTVSEKRERSSTDADCGENEDVHESARKKRALVVLESLCDIVGGGEGGRLVKHRERPTIQNKKEMGMRSEVNLPSLFFLFIFLK</sequence>
<evidence type="ECO:0000256" key="1">
    <source>
        <dbReference type="SAM" id="MobiDB-lite"/>
    </source>
</evidence>
<feature type="compositionally biased region" description="Acidic residues" evidence="1">
    <location>
        <begin position="261"/>
        <end position="273"/>
    </location>
</feature>
<name>A0A0G4H7T5_9ALVE</name>
<feature type="region of interest" description="Disordered" evidence="1">
    <location>
        <begin position="251"/>
        <end position="275"/>
    </location>
</feature>
<dbReference type="VEuPathDB" id="CryptoDB:Cvel_5846"/>
<proteinExistence type="predicted"/>
<dbReference type="EMBL" id="CDMZ01001972">
    <property type="protein sequence ID" value="CEM39968.1"/>
    <property type="molecule type" value="Genomic_DNA"/>
</dbReference>
<protein>
    <submittedName>
        <fullName evidence="2">Uncharacterized protein</fullName>
    </submittedName>
</protein>